<dbReference type="SUPFAM" id="SSF53187">
    <property type="entry name" value="Zn-dependent exopeptidases"/>
    <property type="match status" value="1"/>
</dbReference>
<sequence>MKDYVAIPSQQQQRQAMSDEKYRQLDHEVTLLDKMHEWYRASGANEPLLPPKKQQVTRRPSLKTILGGLFLAGTALFLSRSFVFHNLFSGDDSFTSSSWLPLGGPQTPEEFMKAYPSSESLRSSFHHYASVPHLAGTPNDKALAEWTRDQLISLGINDTTIDTYYPYINFPTVRRLAIDNDPDFAFEAKLKEEMVSEDPDSASPNLKTFHAMSADGNVTAPVVYVNYGRLHDFQFLAARGVNFTGTIALMRQGKTSSGAKVRIAETYGCVGALLYTDPMEDGPYNKANDDAYPHGPWRSASSVKRDTVAFDAILPGDALTPGYAATENATRLLPNETYSMPTIPSLPLSWSDALPLFRAMEGLGVKADVDWLGGISEVNYYSGPSVAVVNLVNHNEYKIKPIWNVLAQIRGSTEPSRAVILGTHRDAFAYGGASSASGSAVLLELARVLGMLMQQGWKPRRTLVLASWDGQEFGNIGSTEWVEDHKSWLEAEAVAYINVDHAVTGPHFSAQASPMLHELLYAVTSDLIDPRTSMSLFDAWKMHRDTSNVSGNMIDPLGGGADHVAFFDHVGVTSLSMQFIGPYGVDNSIYDSIYWMEKFGDPTFEYHQLMTRVWGLIALRLVDDQLLPFSPAIYANELLQRVAALADEQGCATLPELSAAVQSLYDTAMKLDHKLRKLEKKLHKNHMTIFKKKHKKQKKLLKKLAKANERLAQFEKSFIDPVGLPGREWFKHIVYAPGLWTGAQPVVFPSITEAIESGANPNFTREMEERTAQVLEGARSLLKGKHAKLVDDSHEDDDEDLDDEDEDDM</sequence>
<dbReference type="STRING" id="13706.A0A1X2HCL1"/>
<evidence type="ECO:0000256" key="2">
    <source>
        <dbReference type="SAM" id="Coils"/>
    </source>
</evidence>
<dbReference type="InterPro" id="IPR003137">
    <property type="entry name" value="PA_domain"/>
</dbReference>
<keyword evidence="4" id="KW-0812">Transmembrane</keyword>
<evidence type="ECO:0000259" key="5">
    <source>
        <dbReference type="Pfam" id="PF02225"/>
    </source>
</evidence>
<dbReference type="CDD" id="cd02121">
    <property type="entry name" value="PA_GCPII_like"/>
    <property type="match status" value="1"/>
</dbReference>
<dbReference type="InterPro" id="IPR039373">
    <property type="entry name" value="Peptidase_M28B"/>
</dbReference>
<dbReference type="OMA" id="YPRKDGR"/>
<dbReference type="FunFam" id="3.40.630.10:FF:000101">
    <property type="entry name" value="N-acetylated alpha-linked acidic dipeptidase like 1"/>
    <property type="match status" value="1"/>
</dbReference>
<comment type="similarity">
    <text evidence="1">Belongs to the peptidase M28 family. M28B subfamily.</text>
</comment>
<feature type="domain" description="Transferrin receptor-like dimerisation" evidence="6">
    <location>
        <begin position="654"/>
        <end position="782"/>
    </location>
</feature>
<dbReference type="GO" id="GO:0004180">
    <property type="term" value="F:carboxypeptidase activity"/>
    <property type="evidence" value="ECO:0007669"/>
    <property type="project" value="TreeGrafter"/>
</dbReference>
<dbReference type="EMBL" id="MCGN01000005">
    <property type="protein sequence ID" value="ORY96538.1"/>
    <property type="molecule type" value="Genomic_DNA"/>
</dbReference>
<accession>A0A1X2HCL1</accession>
<feature type="region of interest" description="Disordered" evidence="3">
    <location>
        <begin position="786"/>
        <end position="809"/>
    </location>
</feature>
<dbReference type="PANTHER" id="PTHR10404:SF46">
    <property type="entry name" value="VACUOLAR PROTEIN SORTING-ASSOCIATED PROTEIN 70"/>
    <property type="match status" value="1"/>
</dbReference>
<protein>
    <submittedName>
        <fullName evidence="8">Uncharacterized protein</fullName>
    </submittedName>
</protein>
<evidence type="ECO:0000259" key="6">
    <source>
        <dbReference type="Pfam" id="PF04253"/>
    </source>
</evidence>
<reference evidence="8 9" key="1">
    <citation type="submission" date="2016-07" db="EMBL/GenBank/DDBJ databases">
        <title>Pervasive Adenine N6-methylation of Active Genes in Fungi.</title>
        <authorList>
            <consortium name="DOE Joint Genome Institute"/>
            <person name="Mondo S.J."/>
            <person name="Dannebaum R.O."/>
            <person name="Kuo R.C."/>
            <person name="Labutti K."/>
            <person name="Haridas S."/>
            <person name="Kuo A."/>
            <person name="Salamov A."/>
            <person name="Ahrendt S.R."/>
            <person name="Lipzen A."/>
            <person name="Sullivan W."/>
            <person name="Andreopoulos W.B."/>
            <person name="Clum A."/>
            <person name="Lindquist E."/>
            <person name="Daum C."/>
            <person name="Ramamoorthy G.K."/>
            <person name="Gryganskyi A."/>
            <person name="Culley D."/>
            <person name="Magnuson J.K."/>
            <person name="James T.Y."/>
            <person name="O'Malley M.A."/>
            <person name="Stajich J.E."/>
            <person name="Spatafora J.W."/>
            <person name="Visel A."/>
            <person name="Grigoriev I.V."/>
        </authorList>
    </citation>
    <scope>NUCLEOTIDE SEQUENCE [LARGE SCALE GENOMIC DNA]</scope>
    <source>
        <strain evidence="8 9">NRRL 2496</strain>
    </source>
</reference>
<keyword evidence="4" id="KW-1133">Transmembrane helix</keyword>
<dbReference type="FunCoup" id="A0A1X2HCL1">
    <property type="interactions" value="54"/>
</dbReference>
<dbReference type="Pfam" id="PF04253">
    <property type="entry name" value="TFR_dimer"/>
    <property type="match status" value="1"/>
</dbReference>
<feature type="domain" description="Peptidase M28" evidence="7">
    <location>
        <begin position="404"/>
        <end position="535"/>
    </location>
</feature>
<dbReference type="OrthoDB" id="5841748at2759"/>
<dbReference type="Gene3D" id="3.40.630.10">
    <property type="entry name" value="Zn peptidases"/>
    <property type="match status" value="1"/>
</dbReference>
<feature type="compositionally biased region" description="Acidic residues" evidence="3">
    <location>
        <begin position="793"/>
        <end position="809"/>
    </location>
</feature>
<proteinExistence type="inferred from homology"/>
<dbReference type="InterPro" id="IPR046450">
    <property type="entry name" value="PA_dom_sf"/>
</dbReference>
<evidence type="ECO:0000256" key="4">
    <source>
        <dbReference type="SAM" id="Phobius"/>
    </source>
</evidence>
<organism evidence="8 9">
    <name type="scientific">Syncephalastrum racemosum</name>
    <name type="common">Filamentous fungus</name>
    <dbReference type="NCBI Taxonomy" id="13706"/>
    <lineage>
        <taxon>Eukaryota</taxon>
        <taxon>Fungi</taxon>
        <taxon>Fungi incertae sedis</taxon>
        <taxon>Mucoromycota</taxon>
        <taxon>Mucoromycotina</taxon>
        <taxon>Mucoromycetes</taxon>
        <taxon>Mucorales</taxon>
        <taxon>Syncephalastraceae</taxon>
        <taxon>Syncephalastrum</taxon>
    </lineage>
</organism>
<keyword evidence="4" id="KW-0472">Membrane</keyword>
<comment type="caution">
    <text evidence="8">The sequence shown here is derived from an EMBL/GenBank/DDBJ whole genome shotgun (WGS) entry which is preliminary data.</text>
</comment>
<dbReference type="Gene3D" id="3.50.30.30">
    <property type="match status" value="1"/>
</dbReference>
<feature type="domain" description="PA" evidence="5">
    <location>
        <begin position="218"/>
        <end position="306"/>
    </location>
</feature>
<keyword evidence="2" id="KW-0175">Coiled coil</keyword>
<dbReference type="AlphaFoldDB" id="A0A1X2HCL1"/>
<gene>
    <name evidence="8" type="ORF">BCR43DRAFT_491872</name>
</gene>
<dbReference type="InterPro" id="IPR007365">
    <property type="entry name" value="TFR-like_dimer_dom"/>
</dbReference>
<dbReference type="Proteomes" id="UP000242180">
    <property type="component" value="Unassembled WGS sequence"/>
</dbReference>
<evidence type="ECO:0000259" key="7">
    <source>
        <dbReference type="Pfam" id="PF04389"/>
    </source>
</evidence>
<dbReference type="SUPFAM" id="SSF47672">
    <property type="entry name" value="Transferrin receptor-like dimerisation domain"/>
    <property type="match status" value="1"/>
</dbReference>
<dbReference type="Gene3D" id="1.20.930.40">
    <property type="entry name" value="Transferrin receptor-like, dimerisation domain"/>
    <property type="match status" value="1"/>
</dbReference>
<dbReference type="PANTHER" id="PTHR10404">
    <property type="entry name" value="N-ACETYLATED-ALPHA-LINKED ACIDIC DIPEPTIDASE"/>
    <property type="match status" value="1"/>
</dbReference>
<dbReference type="InterPro" id="IPR036757">
    <property type="entry name" value="TFR-like_dimer_dom_sf"/>
</dbReference>
<evidence type="ECO:0000256" key="3">
    <source>
        <dbReference type="SAM" id="MobiDB-lite"/>
    </source>
</evidence>
<dbReference type="Pfam" id="PF02225">
    <property type="entry name" value="PA"/>
    <property type="match status" value="1"/>
</dbReference>
<feature type="region of interest" description="Disordered" evidence="3">
    <location>
        <begin position="1"/>
        <end position="20"/>
    </location>
</feature>
<dbReference type="InterPro" id="IPR007484">
    <property type="entry name" value="Peptidase_M28"/>
</dbReference>
<dbReference type="CDD" id="cd08022">
    <property type="entry name" value="M28_PSMA_like"/>
    <property type="match status" value="1"/>
</dbReference>
<feature type="transmembrane region" description="Helical" evidence="4">
    <location>
        <begin position="62"/>
        <end position="83"/>
    </location>
</feature>
<keyword evidence="9" id="KW-1185">Reference proteome</keyword>
<name>A0A1X2HCL1_SYNRA</name>
<dbReference type="SUPFAM" id="SSF52025">
    <property type="entry name" value="PA domain"/>
    <property type="match status" value="1"/>
</dbReference>
<evidence type="ECO:0000313" key="8">
    <source>
        <dbReference type="EMBL" id="ORY96538.1"/>
    </source>
</evidence>
<dbReference type="InParanoid" id="A0A1X2HCL1"/>
<evidence type="ECO:0000256" key="1">
    <source>
        <dbReference type="ARBA" id="ARBA00005634"/>
    </source>
</evidence>
<dbReference type="Pfam" id="PF04389">
    <property type="entry name" value="Peptidase_M28"/>
    <property type="match status" value="1"/>
</dbReference>
<evidence type="ECO:0000313" key="9">
    <source>
        <dbReference type="Proteomes" id="UP000242180"/>
    </source>
</evidence>
<feature type="coiled-coil region" evidence="2">
    <location>
        <begin position="661"/>
        <end position="717"/>
    </location>
</feature>